<sequence>MYLSVLKSKVHQIQENAANAIASGALACLTNRPSVSQFCARNQIVPTHPYRTINNTTIKIDIIFSFKMAFEYRANITVTKSGTNVNV</sequence>
<comment type="caution">
    <text evidence="1">The sequence shown here is derived from an EMBL/GenBank/DDBJ whole genome shotgun (WGS) entry which is preliminary data.</text>
</comment>
<organism evidence="1 2">
    <name type="scientific">Operophtera brumata</name>
    <name type="common">Winter moth</name>
    <name type="synonym">Phalaena brumata</name>
    <dbReference type="NCBI Taxonomy" id="104452"/>
    <lineage>
        <taxon>Eukaryota</taxon>
        <taxon>Metazoa</taxon>
        <taxon>Ecdysozoa</taxon>
        <taxon>Arthropoda</taxon>
        <taxon>Hexapoda</taxon>
        <taxon>Insecta</taxon>
        <taxon>Pterygota</taxon>
        <taxon>Neoptera</taxon>
        <taxon>Endopterygota</taxon>
        <taxon>Lepidoptera</taxon>
        <taxon>Glossata</taxon>
        <taxon>Ditrysia</taxon>
        <taxon>Geometroidea</taxon>
        <taxon>Geometridae</taxon>
        <taxon>Larentiinae</taxon>
        <taxon>Operophtera</taxon>
    </lineage>
</organism>
<dbReference type="EMBL" id="JTDY01007879">
    <property type="protein sequence ID" value="KOB64890.1"/>
    <property type="molecule type" value="Genomic_DNA"/>
</dbReference>
<reference evidence="1 2" key="1">
    <citation type="journal article" date="2015" name="Genome Biol. Evol.">
        <title>The genome of winter moth (Operophtera brumata) provides a genomic perspective on sexual dimorphism and phenology.</title>
        <authorList>
            <person name="Derks M.F."/>
            <person name="Smit S."/>
            <person name="Salis L."/>
            <person name="Schijlen E."/>
            <person name="Bossers A."/>
            <person name="Mateman C."/>
            <person name="Pijl A.S."/>
            <person name="de Ridder D."/>
            <person name="Groenen M.A."/>
            <person name="Visser M.E."/>
            <person name="Megens H.J."/>
        </authorList>
    </citation>
    <scope>NUCLEOTIDE SEQUENCE [LARGE SCALE GENOMIC DNA]</scope>
    <source>
        <strain evidence="1">WM2013NL</strain>
        <tissue evidence="1">Head and thorax</tissue>
    </source>
</reference>
<evidence type="ECO:0000313" key="2">
    <source>
        <dbReference type="Proteomes" id="UP000037510"/>
    </source>
</evidence>
<accession>A0A0L7KP55</accession>
<proteinExistence type="predicted"/>
<gene>
    <name evidence="1" type="ORF">OBRU01_19666</name>
</gene>
<name>A0A0L7KP55_OPEBR</name>
<dbReference type="PROSITE" id="PS51257">
    <property type="entry name" value="PROKAR_LIPOPROTEIN"/>
    <property type="match status" value="1"/>
</dbReference>
<evidence type="ECO:0000313" key="1">
    <source>
        <dbReference type="EMBL" id="KOB64890.1"/>
    </source>
</evidence>
<dbReference type="Proteomes" id="UP000037510">
    <property type="component" value="Unassembled WGS sequence"/>
</dbReference>
<keyword evidence="2" id="KW-1185">Reference proteome</keyword>
<dbReference type="AlphaFoldDB" id="A0A0L7KP55"/>
<protein>
    <submittedName>
        <fullName evidence="1">Uncharacterized protein</fullName>
    </submittedName>
</protein>